<reference evidence="3" key="1">
    <citation type="submission" date="2020-03" db="EMBL/GenBank/DDBJ databases">
        <authorList>
            <person name="Weist P."/>
        </authorList>
    </citation>
    <scope>NUCLEOTIDE SEQUENCE</scope>
</reference>
<keyword evidence="2" id="KW-0472">Membrane</keyword>
<sequence>MPLANVREKLVGYHATCQGSVKEKSFPSTAVLSIAAFQRTECFLKAEEPLEELHLKYREDTVTGHNTKLCVRKWTLLALNGRHLDYVVKSSSSVLETSGAHSTNAGLIIIFIIIIIILFRVTSAGRGTSGAAAIRPIMGGTHVLPQQHTHGPSLQDPLVHTKTHLDMSQHRNVNNDCALQLCSCTLEPCRRRGATGSTWPCCRSGCGARGGQHPVQGAELRGSRPPVTYRTEPTPCSRGTNTGKPSGTNAQDSNGVRLFLPSLPRRRWLPPPGAGPALSPLSGERSPGRRRRPSAEPWTRGAGKSSLVLLPVLGAPSPAGTVRVNAGQEPRSRRLDDSPPGSAASSTGHRRIQVHRDPEQELLFSSGGAGAAQVNQGDSAESRCSMNQLQEHNLNVIVLYVEIRRMMKMRREEEGGRRKEEEGGEEFLEQCEAEAHF</sequence>
<evidence type="ECO:0000313" key="3">
    <source>
        <dbReference type="EMBL" id="CAB1434181.1"/>
    </source>
</evidence>
<accession>A0A9N7UKY8</accession>
<proteinExistence type="predicted"/>
<gene>
    <name evidence="3" type="ORF">PLEPLA_LOCUS22246</name>
</gene>
<feature type="compositionally biased region" description="Basic and acidic residues" evidence="1">
    <location>
        <begin position="412"/>
        <end position="421"/>
    </location>
</feature>
<feature type="region of interest" description="Disordered" evidence="1">
    <location>
        <begin position="412"/>
        <end position="437"/>
    </location>
</feature>
<feature type="compositionally biased region" description="Polar residues" evidence="1">
    <location>
        <begin position="237"/>
        <end position="254"/>
    </location>
</feature>
<organism evidence="3 4">
    <name type="scientific">Pleuronectes platessa</name>
    <name type="common">European plaice</name>
    <dbReference type="NCBI Taxonomy" id="8262"/>
    <lineage>
        <taxon>Eukaryota</taxon>
        <taxon>Metazoa</taxon>
        <taxon>Chordata</taxon>
        <taxon>Craniata</taxon>
        <taxon>Vertebrata</taxon>
        <taxon>Euteleostomi</taxon>
        <taxon>Actinopterygii</taxon>
        <taxon>Neopterygii</taxon>
        <taxon>Teleostei</taxon>
        <taxon>Neoteleostei</taxon>
        <taxon>Acanthomorphata</taxon>
        <taxon>Carangaria</taxon>
        <taxon>Pleuronectiformes</taxon>
        <taxon>Pleuronectoidei</taxon>
        <taxon>Pleuronectidae</taxon>
        <taxon>Pleuronectes</taxon>
    </lineage>
</organism>
<protein>
    <submittedName>
        <fullName evidence="3">Uncharacterized protein</fullName>
    </submittedName>
</protein>
<dbReference type="AlphaFoldDB" id="A0A9N7UKY8"/>
<feature type="transmembrane region" description="Helical" evidence="2">
    <location>
        <begin position="99"/>
        <end position="119"/>
    </location>
</feature>
<evidence type="ECO:0000256" key="1">
    <source>
        <dbReference type="SAM" id="MobiDB-lite"/>
    </source>
</evidence>
<evidence type="ECO:0000313" key="4">
    <source>
        <dbReference type="Proteomes" id="UP001153269"/>
    </source>
</evidence>
<feature type="compositionally biased region" description="Acidic residues" evidence="1">
    <location>
        <begin position="422"/>
        <end position="437"/>
    </location>
</feature>
<feature type="compositionally biased region" description="Low complexity" evidence="1">
    <location>
        <begin position="275"/>
        <end position="285"/>
    </location>
</feature>
<name>A0A9N7UKY8_PLEPL</name>
<dbReference type="Proteomes" id="UP001153269">
    <property type="component" value="Unassembled WGS sequence"/>
</dbReference>
<keyword evidence="2" id="KW-1133">Transmembrane helix</keyword>
<evidence type="ECO:0000256" key="2">
    <source>
        <dbReference type="SAM" id="Phobius"/>
    </source>
</evidence>
<feature type="region of interest" description="Disordered" evidence="1">
    <location>
        <begin position="209"/>
        <end position="353"/>
    </location>
</feature>
<comment type="caution">
    <text evidence="3">The sequence shown here is derived from an EMBL/GenBank/DDBJ whole genome shotgun (WGS) entry which is preliminary data.</text>
</comment>
<keyword evidence="2" id="KW-0812">Transmembrane</keyword>
<keyword evidence="4" id="KW-1185">Reference proteome</keyword>
<dbReference type="EMBL" id="CADEAL010001638">
    <property type="protein sequence ID" value="CAB1434181.1"/>
    <property type="molecule type" value="Genomic_DNA"/>
</dbReference>